<dbReference type="EMBL" id="MLJW01000091">
    <property type="protein sequence ID" value="OIR00779.1"/>
    <property type="molecule type" value="Genomic_DNA"/>
</dbReference>
<evidence type="ECO:0000256" key="1">
    <source>
        <dbReference type="SAM" id="MobiDB-lite"/>
    </source>
</evidence>
<dbReference type="InterPro" id="IPR021959">
    <property type="entry name" value="DUF3576"/>
</dbReference>
<proteinExistence type="predicted"/>
<evidence type="ECO:0008006" key="3">
    <source>
        <dbReference type="Google" id="ProtNLM"/>
    </source>
</evidence>
<accession>A0A1J5RYL1</accession>
<name>A0A1J5RYL1_9ZZZZ</name>
<protein>
    <recommendedName>
        <fullName evidence="3">DUF3576 domain-containing protein</fullName>
    </recommendedName>
</protein>
<comment type="caution">
    <text evidence="2">The sequence shown here is derived from an EMBL/GenBank/DDBJ whole genome shotgun (WGS) entry which is preliminary data.</text>
</comment>
<feature type="region of interest" description="Disordered" evidence="1">
    <location>
        <begin position="28"/>
        <end position="48"/>
    </location>
</feature>
<reference evidence="2" key="1">
    <citation type="submission" date="2016-10" db="EMBL/GenBank/DDBJ databases">
        <title>Sequence of Gallionella enrichment culture.</title>
        <authorList>
            <person name="Poehlein A."/>
            <person name="Muehling M."/>
            <person name="Daniel R."/>
        </authorList>
    </citation>
    <scope>NUCLEOTIDE SEQUENCE</scope>
</reference>
<sequence length="182" mass="19700">MVIHSKMRKALALTLLFALAACGEGQTLAPSRDPGDTTPTWGDQKKPTIFGDGGLNLFGGKKSDTNQQGNGIGVNAYLWRATLDTLSFMPLASADPFGGVIITDWYSSPEAGNERFKLTVVIQDRTLRADSLHVSTFRQVQNSSGQWEDSPVDAKTSTDLENTILTRAREMRADAVAAQNPN</sequence>
<dbReference type="AlphaFoldDB" id="A0A1J5RYL1"/>
<gene>
    <name evidence="2" type="ORF">GALL_171160</name>
</gene>
<evidence type="ECO:0000313" key="2">
    <source>
        <dbReference type="EMBL" id="OIR00779.1"/>
    </source>
</evidence>
<dbReference type="Pfam" id="PF12100">
    <property type="entry name" value="DUF3576"/>
    <property type="match status" value="1"/>
</dbReference>
<organism evidence="2">
    <name type="scientific">mine drainage metagenome</name>
    <dbReference type="NCBI Taxonomy" id="410659"/>
    <lineage>
        <taxon>unclassified sequences</taxon>
        <taxon>metagenomes</taxon>
        <taxon>ecological metagenomes</taxon>
    </lineage>
</organism>
<dbReference type="PROSITE" id="PS51257">
    <property type="entry name" value="PROKAR_LIPOPROTEIN"/>
    <property type="match status" value="1"/>
</dbReference>